<gene>
    <name evidence="1" type="ORF">Taro_025909</name>
</gene>
<dbReference type="AlphaFoldDB" id="A0A843VFL2"/>
<protein>
    <submittedName>
        <fullName evidence="1">Uncharacterized protein</fullName>
    </submittedName>
</protein>
<keyword evidence="2" id="KW-1185">Reference proteome</keyword>
<name>A0A843VFL2_COLES</name>
<proteinExistence type="predicted"/>
<evidence type="ECO:0000313" key="1">
    <source>
        <dbReference type="EMBL" id="MQL93267.1"/>
    </source>
</evidence>
<reference evidence="1" key="1">
    <citation type="submission" date="2017-07" db="EMBL/GenBank/DDBJ databases">
        <title>Taro Niue Genome Assembly and Annotation.</title>
        <authorList>
            <person name="Atibalentja N."/>
            <person name="Keating K."/>
            <person name="Fields C.J."/>
        </authorList>
    </citation>
    <scope>NUCLEOTIDE SEQUENCE</scope>
    <source>
        <strain evidence="1">Niue_2</strain>
        <tissue evidence="1">Leaf</tissue>
    </source>
</reference>
<comment type="caution">
    <text evidence="1">The sequence shown here is derived from an EMBL/GenBank/DDBJ whole genome shotgun (WGS) entry which is preliminary data.</text>
</comment>
<dbReference type="Proteomes" id="UP000652761">
    <property type="component" value="Unassembled WGS sequence"/>
</dbReference>
<sequence length="74" mass="8264">MRVSLSVGPRGALSASGIFSNHCGPSVSDRRCSRRPQYRHRWCRKRVMGGVRRRVTALPLPCRAPTPSLVVSIY</sequence>
<organism evidence="1 2">
    <name type="scientific">Colocasia esculenta</name>
    <name type="common">Wild taro</name>
    <name type="synonym">Arum esculentum</name>
    <dbReference type="NCBI Taxonomy" id="4460"/>
    <lineage>
        <taxon>Eukaryota</taxon>
        <taxon>Viridiplantae</taxon>
        <taxon>Streptophyta</taxon>
        <taxon>Embryophyta</taxon>
        <taxon>Tracheophyta</taxon>
        <taxon>Spermatophyta</taxon>
        <taxon>Magnoliopsida</taxon>
        <taxon>Liliopsida</taxon>
        <taxon>Araceae</taxon>
        <taxon>Aroideae</taxon>
        <taxon>Colocasieae</taxon>
        <taxon>Colocasia</taxon>
    </lineage>
</organism>
<dbReference type="EMBL" id="NMUH01001539">
    <property type="protein sequence ID" value="MQL93267.1"/>
    <property type="molecule type" value="Genomic_DNA"/>
</dbReference>
<accession>A0A843VFL2</accession>
<evidence type="ECO:0000313" key="2">
    <source>
        <dbReference type="Proteomes" id="UP000652761"/>
    </source>
</evidence>